<protein>
    <submittedName>
        <fullName evidence="1">Uncharacterized protein</fullName>
    </submittedName>
</protein>
<dbReference type="AlphaFoldDB" id="A0A2Z2K8N6"/>
<accession>A0A2Z2K8N6</accession>
<organism evidence="1 2">
    <name type="scientific">Paenibacillus donghaensis</name>
    <dbReference type="NCBI Taxonomy" id="414771"/>
    <lineage>
        <taxon>Bacteria</taxon>
        <taxon>Bacillati</taxon>
        <taxon>Bacillota</taxon>
        <taxon>Bacilli</taxon>
        <taxon>Bacillales</taxon>
        <taxon>Paenibacillaceae</taxon>
        <taxon>Paenibacillus</taxon>
    </lineage>
</organism>
<dbReference type="KEGG" id="pdh:B9T62_13275"/>
<dbReference type="RefSeq" id="WP_087915666.1">
    <property type="nucleotide sequence ID" value="NZ_CP021780.1"/>
</dbReference>
<dbReference type="EMBL" id="CP021780">
    <property type="protein sequence ID" value="ASA21657.1"/>
    <property type="molecule type" value="Genomic_DNA"/>
</dbReference>
<keyword evidence="2" id="KW-1185">Reference proteome</keyword>
<name>A0A2Z2K8N6_9BACL</name>
<dbReference type="InterPro" id="IPR008928">
    <property type="entry name" value="6-hairpin_glycosidase_sf"/>
</dbReference>
<dbReference type="GO" id="GO:0005975">
    <property type="term" value="P:carbohydrate metabolic process"/>
    <property type="evidence" value="ECO:0007669"/>
    <property type="project" value="InterPro"/>
</dbReference>
<dbReference type="OrthoDB" id="2631847at2"/>
<dbReference type="Proteomes" id="UP000249890">
    <property type="component" value="Chromosome"/>
</dbReference>
<sequence length="570" mass="64778">MSNPTYEKFEPLRNAKLVLGYLTSMVDEKADNLPYWLVLPHKKPAEAAHCRVDDAELVGSWYEAIDAVRKMLKTEEGAPVQLSFYRHLMKSWGEHGLRFHEPYPWTHTNHSSFHEMGYILPALNRMLENNPGDQEPEKRASELVRGLRSLVIERKVRTFWSGDYEEKEPVYEFPNDVYLKDGGFDLSRHTGRGEQGIRNAIVLHSLVRRYEIAGDEVALDLAIGIANHLLGPSRYFNFKMEFFGHVHSAGWVASGLVRLGRITGSQRYIAAGKGIYDYIRSLSSSFGWVPEYAQWHPLHEEHCETCCIKDMIECANELILAGYEEYWEDMTLFARNQLVENQLKVSSYVVTDNTRPDGEGVSYREIDKRMIGGFTGGSLVNSISLSKFRSIAGCCVGMAPVALEMVWNRSVEFRDEMVLVNIPVDKETEEATVSMNYPDTGYISITPKRRCDVAVRAYDWMGQDLGGRINGITCVPSREGNLVVFRNVAAGDIVELEHPLETAVVKETVRGEEYSVSWRGCDVIDIFPRGEHLRLYQRNLHIPKYYPSAEDVHFTGAVNYGPTQQAQGKK</sequence>
<dbReference type="SUPFAM" id="SSF48208">
    <property type="entry name" value="Six-hairpin glycosidases"/>
    <property type="match status" value="1"/>
</dbReference>
<evidence type="ECO:0000313" key="1">
    <source>
        <dbReference type="EMBL" id="ASA21657.1"/>
    </source>
</evidence>
<evidence type="ECO:0000313" key="2">
    <source>
        <dbReference type="Proteomes" id="UP000249890"/>
    </source>
</evidence>
<gene>
    <name evidence="1" type="ORF">B9T62_13275</name>
</gene>
<proteinExistence type="predicted"/>
<reference evidence="1 2" key="1">
    <citation type="submission" date="2017-06" db="EMBL/GenBank/DDBJ databases">
        <title>Complete genome sequence of Paenibacillus donghaensis KCTC 13049T isolated from East Sea sediment, South Korea.</title>
        <authorList>
            <person name="Jung B.K."/>
            <person name="Hong S.-J."/>
            <person name="Shin J.-H."/>
        </authorList>
    </citation>
    <scope>NUCLEOTIDE SEQUENCE [LARGE SCALE GENOMIC DNA]</scope>
    <source>
        <strain evidence="1 2">KCTC 13049</strain>
    </source>
</reference>